<dbReference type="GO" id="GO:0016301">
    <property type="term" value="F:kinase activity"/>
    <property type="evidence" value="ECO:0007669"/>
    <property type="project" value="UniProtKB-KW"/>
</dbReference>
<dbReference type="RefSeq" id="WP_058976333.1">
    <property type="nucleotide sequence ID" value="NZ_BCMS01000001.1"/>
</dbReference>
<keyword evidence="1" id="KW-0808">Transferase</keyword>
<evidence type="ECO:0000313" key="2">
    <source>
        <dbReference type="Proteomes" id="UP000056209"/>
    </source>
</evidence>
<protein>
    <submittedName>
        <fullName evidence="1">Streptomycin 3'-kinase</fullName>
    </submittedName>
</protein>
<dbReference type="OrthoDB" id="179394at2"/>
<reference evidence="2" key="1">
    <citation type="submission" date="2015-11" db="EMBL/GenBank/DDBJ databases">
        <title>Draft Genome Sequence of the Radioresistant Bacterium Deinococcus grandis, Isolated from Freshwater Fish in Japan.</title>
        <authorList>
            <person name="Satoh K."/>
            <person name="Onodera T."/>
            <person name="Omoso K."/>
            <person name="Takeda-Yano K."/>
            <person name="Katayama T."/>
            <person name="Oono Y."/>
            <person name="Narumi I."/>
        </authorList>
    </citation>
    <scope>NUCLEOTIDE SEQUENCE [LARGE SCALE GENOMIC DNA]</scope>
    <source>
        <strain evidence="2">ATCC 43672</strain>
    </source>
</reference>
<dbReference type="Proteomes" id="UP000056209">
    <property type="component" value="Unassembled WGS sequence"/>
</dbReference>
<organism evidence="1 2">
    <name type="scientific">Deinococcus grandis</name>
    <dbReference type="NCBI Taxonomy" id="57498"/>
    <lineage>
        <taxon>Bacteria</taxon>
        <taxon>Thermotogati</taxon>
        <taxon>Deinococcota</taxon>
        <taxon>Deinococci</taxon>
        <taxon>Deinococcales</taxon>
        <taxon>Deinococcaceae</taxon>
        <taxon>Deinococcus</taxon>
    </lineage>
</organism>
<comment type="caution">
    <text evidence="1">The sequence shown here is derived from an EMBL/GenBank/DDBJ whole genome shotgun (WGS) entry which is preliminary data.</text>
</comment>
<dbReference type="GO" id="GO:0019748">
    <property type="term" value="P:secondary metabolic process"/>
    <property type="evidence" value="ECO:0007669"/>
    <property type="project" value="InterPro"/>
</dbReference>
<proteinExistence type="predicted"/>
<dbReference type="GO" id="GO:0016773">
    <property type="term" value="F:phosphotransferase activity, alcohol group as acceptor"/>
    <property type="evidence" value="ECO:0007669"/>
    <property type="project" value="InterPro"/>
</dbReference>
<sequence length="264" mass="28653">MSVAAYLSRWGLMPDGAAIRTPGSDLMPVRWQGRAAMLKVARSAEEVRGHDLMVWLDGLGAARMFRREGAALLLERLEPMPSLADWALAGQDDAATRVLCGAAAGVHVARVTPWPELPGLPRWFGSLEAAQGHGEGFARAWATARRLLADQRDVRPLHGDLHHGNVLRSPERGWLVIDPKGLIGERTFDFANMLCNPAPDHALGPGRLERQSALIAREAGLDRARLLAWVGAYAGLSAAWHLEDGQEEQARQSLAISALAHSLL</sequence>
<name>A0A100HIK2_9DEIO</name>
<keyword evidence="2" id="KW-1185">Reference proteome</keyword>
<dbReference type="InterPro" id="IPR011009">
    <property type="entry name" value="Kinase-like_dom_sf"/>
</dbReference>
<dbReference type="Pfam" id="PF04655">
    <property type="entry name" value="APH_6_hur"/>
    <property type="match status" value="1"/>
</dbReference>
<dbReference type="SUPFAM" id="SSF56112">
    <property type="entry name" value="Protein kinase-like (PK-like)"/>
    <property type="match status" value="1"/>
</dbReference>
<dbReference type="Gene3D" id="1.10.510.10">
    <property type="entry name" value="Transferase(Phosphotransferase) domain 1"/>
    <property type="match status" value="1"/>
</dbReference>
<evidence type="ECO:0000313" key="1">
    <source>
        <dbReference type="EMBL" id="GAQ21416.1"/>
    </source>
</evidence>
<dbReference type="AlphaFoldDB" id="A0A100HIK2"/>
<gene>
    <name evidence="1" type="ORF">DEIGR_101443</name>
</gene>
<dbReference type="EMBL" id="BCMS01000001">
    <property type="protein sequence ID" value="GAQ21416.1"/>
    <property type="molecule type" value="Genomic_DNA"/>
</dbReference>
<keyword evidence="1" id="KW-0418">Kinase</keyword>
<dbReference type="InterPro" id="IPR006748">
    <property type="entry name" value="NH2Glyco/OHUrea_AB-resist_kin"/>
</dbReference>
<accession>A0A100HIK2</accession>